<evidence type="ECO:0000256" key="6">
    <source>
        <dbReference type="SAM" id="MobiDB-lite"/>
    </source>
</evidence>
<dbReference type="GO" id="GO:0016874">
    <property type="term" value="F:ligase activity"/>
    <property type="evidence" value="ECO:0007669"/>
    <property type="project" value="UniProtKB-KW"/>
</dbReference>
<keyword evidence="1 5" id="KW-0436">Ligase</keyword>
<comment type="similarity">
    <text evidence="5">Belongs to the glutamate--cysteine ligase type 2 family. YbdK subfamily.</text>
</comment>
<name>A0ABQ6XYF4_STRFR</name>
<organism evidence="7 8">
    <name type="scientific">Streptomyces fradiae ATCC 10745 = DSM 40063</name>
    <dbReference type="NCBI Taxonomy" id="1319510"/>
    <lineage>
        <taxon>Bacteria</taxon>
        <taxon>Bacillati</taxon>
        <taxon>Actinomycetota</taxon>
        <taxon>Actinomycetes</taxon>
        <taxon>Kitasatosporales</taxon>
        <taxon>Streptomycetaceae</taxon>
        <taxon>Streptomyces</taxon>
    </lineage>
</organism>
<dbReference type="Gene3D" id="3.30.590.20">
    <property type="match status" value="1"/>
</dbReference>
<dbReference type="InterPro" id="IPR011793">
    <property type="entry name" value="YbdK"/>
</dbReference>
<dbReference type="SUPFAM" id="SSF55931">
    <property type="entry name" value="Glutamine synthetase/guanido kinase"/>
    <property type="match status" value="1"/>
</dbReference>
<dbReference type="InterPro" id="IPR050141">
    <property type="entry name" value="GCL_type2/YbdK_subfam"/>
</dbReference>
<evidence type="ECO:0000256" key="4">
    <source>
        <dbReference type="ARBA" id="ARBA00048819"/>
    </source>
</evidence>
<dbReference type="PANTHER" id="PTHR36510">
    <property type="entry name" value="GLUTAMATE--CYSTEINE LIGASE 2-RELATED"/>
    <property type="match status" value="1"/>
</dbReference>
<dbReference type="NCBIfam" id="NF010041">
    <property type="entry name" value="PRK13517.1-1"/>
    <property type="match status" value="1"/>
</dbReference>
<dbReference type="Proteomes" id="UP000731519">
    <property type="component" value="Unassembled WGS sequence"/>
</dbReference>
<gene>
    <name evidence="7" type="ORF">K701_05205</name>
</gene>
<evidence type="ECO:0000313" key="7">
    <source>
        <dbReference type="EMBL" id="KAF0650776.1"/>
    </source>
</evidence>
<dbReference type="InterPro" id="IPR006336">
    <property type="entry name" value="GCS2"/>
</dbReference>
<evidence type="ECO:0000256" key="5">
    <source>
        <dbReference type="HAMAP-Rule" id="MF_01609"/>
    </source>
</evidence>
<accession>A0ABQ6XYF4</accession>
<evidence type="ECO:0000256" key="2">
    <source>
        <dbReference type="ARBA" id="ARBA00022741"/>
    </source>
</evidence>
<dbReference type="EMBL" id="ASYR01000006">
    <property type="protein sequence ID" value="KAF0650776.1"/>
    <property type="molecule type" value="Genomic_DNA"/>
</dbReference>
<dbReference type="HAMAP" id="MF_01609">
    <property type="entry name" value="Glu_cys_ligase_2"/>
    <property type="match status" value="1"/>
</dbReference>
<keyword evidence="3 5" id="KW-0067">ATP-binding</keyword>
<protein>
    <recommendedName>
        <fullName evidence="5">Putative glutamate--cysteine ligase 2</fullName>
        <ecNumber evidence="5">6.3.2.2</ecNumber>
    </recommendedName>
    <alternativeName>
        <fullName evidence="5">Gamma-glutamylcysteine synthetase 2</fullName>
        <shortName evidence="5">GCS 2</shortName>
        <shortName evidence="5">Gamma-GCS 2</shortName>
    </alternativeName>
</protein>
<reference evidence="7 8" key="1">
    <citation type="submission" date="2013-05" db="EMBL/GenBank/DDBJ databases">
        <title>Genome Sequence of Streptomyces fradiae.</title>
        <authorList>
            <person name="Kirby R."/>
        </authorList>
    </citation>
    <scope>NUCLEOTIDE SEQUENCE [LARGE SCALE GENOMIC DNA]</scope>
    <source>
        <strain evidence="7 8">ATCC 10745</strain>
    </source>
</reference>
<comment type="function">
    <text evidence="5">ATP-dependent carboxylate-amine ligase which exhibits weak glutamate--cysteine ligase activity.</text>
</comment>
<dbReference type="PANTHER" id="PTHR36510:SF1">
    <property type="entry name" value="GLUTAMATE--CYSTEINE LIGASE 2-RELATED"/>
    <property type="match status" value="1"/>
</dbReference>
<evidence type="ECO:0000256" key="3">
    <source>
        <dbReference type="ARBA" id="ARBA00022840"/>
    </source>
</evidence>
<comment type="catalytic activity">
    <reaction evidence="4 5">
        <text>L-cysteine + L-glutamate + ATP = gamma-L-glutamyl-L-cysteine + ADP + phosphate + H(+)</text>
        <dbReference type="Rhea" id="RHEA:13285"/>
        <dbReference type="ChEBI" id="CHEBI:15378"/>
        <dbReference type="ChEBI" id="CHEBI:29985"/>
        <dbReference type="ChEBI" id="CHEBI:30616"/>
        <dbReference type="ChEBI" id="CHEBI:35235"/>
        <dbReference type="ChEBI" id="CHEBI:43474"/>
        <dbReference type="ChEBI" id="CHEBI:58173"/>
        <dbReference type="ChEBI" id="CHEBI:456216"/>
        <dbReference type="EC" id="6.3.2.2"/>
    </reaction>
</comment>
<sequence length="377" mass="39199">MVRMVEAAPARGVTLGVEEEFLLVGADDGAPAGGGRDVVDADRALGGPGGGPGLQRELLATMVETATGVCTDLAGVRAELAAARARLERAARKAGLRPLASGTAPMAAPARAVTPTRHYRQMARLYGRLADETETCGCHVHVGVPDRESAVAVLNHLRPWLPVLLALSANSPYHQGADTGHASWRVLVLSRWPTHQIPPRFASAAQYDRTVAALRRTGVLPAGARNAYWFARPSHHLPTVEVRIADVAPGVDGAVLQAGLTRALVTTALDAATRGRPAPRLPDHAAAAALWTAARYGVGGPALHPLTGERVPAAEAVRALLDRVRPALEASGDAAEVRELAEAVLARGTGADAQRRAGARATPGPGGRPPGTWGRGR</sequence>
<dbReference type="EC" id="6.3.2.2" evidence="5"/>
<evidence type="ECO:0000256" key="1">
    <source>
        <dbReference type="ARBA" id="ARBA00022598"/>
    </source>
</evidence>
<comment type="caution">
    <text evidence="7">The sequence shown here is derived from an EMBL/GenBank/DDBJ whole genome shotgun (WGS) entry which is preliminary data.</text>
</comment>
<dbReference type="InterPro" id="IPR014746">
    <property type="entry name" value="Gln_synth/guanido_kin_cat_dom"/>
</dbReference>
<feature type="region of interest" description="Disordered" evidence="6">
    <location>
        <begin position="349"/>
        <end position="377"/>
    </location>
</feature>
<dbReference type="Pfam" id="PF04107">
    <property type="entry name" value="GCS2"/>
    <property type="match status" value="1"/>
</dbReference>
<keyword evidence="2 5" id="KW-0547">Nucleotide-binding</keyword>
<proteinExistence type="inferred from homology"/>
<dbReference type="NCBIfam" id="TIGR02050">
    <property type="entry name" value="gshA_cyan_rel"/>
    <property type="match status" value="1"/>
</dbReference>
<evidence type="ECO:0000313" key="8">
    <source>
        <dbReference type="Proteomes" id="UP000731519"/>
    </source>
</evidence>
<keyword evidence="8" id="KW-1185">Reference proteome</keyword>